<name>A0A9P0W0K8_9ASCO</name>
<feature type="coiled-coil region" evidence="1">
    <location>
        <begin position="93"/>
        <end position="120"/>
    </location>
</feature>
<keyword evidence="1" id="KW-0175">Coiled coil</keyword>
<keyword evidence="4" id="KW-1185">Reference proteome</keyword>
<evidence type="ECO:0000313" key="4">
    <source>
        <dbReference type="Proteomes" id="UP000837801"/>
    </source>
</evidence>
<evidence type="ECO:0000256" key="2">
    <source>
        <dbReference type="SAM" id="MobiDB-lite"/>
    </source>
</evidence>
<evidence type="ECO:0000313" key="3">
    <source>
        <dbReference type="EMBL" id="CAH2355135.1"/>
    </source>
</evidence>
<protein>
    <submittedName>
        <fullName evidence="3">Uncharacterized protein</fullName>
    </submittedName>
</protein>
<feature type="compositionally biased region" description="Low complexity" evidence="2">
    <location>
        <begin position="131"/>
        <end position="159"/>
    </location>
</feature>
<organism evidence="3 4">
    <name type="scientific">[Candida] railenensis</name>
    <dbReference type="NCBI Taxonomy" id="45579"/>
    <lineage>
        <taxon>Eukaryota</taxon>
        <taxon>Fungi</taxon>
        <taxon>Dikarya</taxon>
        <taxon>Ascomycota</taxon>
        <taxon>Saccharomycotina</taxon>
        <taxon>Pichiomycetes</taxon>
        <taxon>Debaryomycetaceae</taxon>
        <taxon>Kurtzmaniella</taxon>
    </lineage>
</organism>
<dbReference type="EMBL" id="CAKXYY010000022">
    <property type="protein sequence ID" value="CAH2355135.1"/>
    <property type="molecule type" value="Genomic_DNA"/>
</dbReference>
<feature type="region of interest" description="Disordered" evidence="2">
    <location>
        <begin position="1"/>
        <end position="33"/>
    </location>
</feature>
<dbReference type="Proteomes" id="UP000837801">
    <property type="component" value="Unassembled WGS sequence"/>
</dbReference>
<feature type="region of interest" description="Disordered" evidence="2">
    <location>
        <begin position="121"/>
        <end position="159"/>
    </location>
</feature>
<comment type="caution">
    <text evidence="3">The sequence shown here is derived from an EMBL/GenBank/DDBJ whole genome shotgun (WGS) entry which is preliminary data.</text>
</comment>
<gene>
    <name evidence="3" type="ORF">CLIB1423_22S00540</name>
</gene>
<dbReference type="OrthoDB" id="3993307at2759"/>
<dbReference type="AlphaFoldDB" id="A0A9P0W0K8"/>
<accession>A0A9P0W0K8</accession>
<reference evidence="3" key="1">
    <citation type="submission" date="2022-03" db="EMBL/GenBank/DDBJ databases">
        <authorList>
            <person name="Legras J.-L."/>
            <person name="Devillers H."/>
            <person name="Grondin C."/>
        </authorList>
    </citation>
    <scope>NUCLEOTIDE SEQUENCE</scope>
    <source>
        <strain evidence="3">CLIB 1423</strain>
    </source>
</reference>
<proteinExistence type="predicted"/>
<evidence type="ECO:0000256" key="1">
    <source>
        <dbReference type="SAM" id="Coils"/>
    </source>
</evidence>
<sequence>MSVATPKRQLTSRKSYSILPTVDGSGGNLNGSPQWAHGGDRILSETTGLVKFALSPNRAKKTLTTKKSGLPVYIPIDDRSSHEVEEVNILEKFAKKQRQLVELEKQIELVKFELMEMSEQIKSSHGDVNDSNKSNNNGDSSNNSSTSTSNGTGIATSATSRIVESPSKLNFLKNKASNIFNIEIQPSQAQPIQEYFNKFQNQLNQSKVIPREALKNIVNDVGKNIDENNTKIKQFINANPTTKKFNELINNLSPSRSSKVVTPSTRRDVAETSLMFDNLDLNEIKFEKSLIYEGGDSIIFEGDEELLGNSSNIVDIDDYDSEEEKL</sequence>